<reference evidence="9" key="2">
    <citation type="journal article" date="2021" name="Mol. Plant Pathol.">
        <title>A 20-kb lineage-specific genomic region tames virulence in pathogenic amphidiploid Verticillium longisporum.</title>
        <authorList>
            <person name="Harting R."/>
            <person name="Starke J."/>
            <person name="Kusch H."/>
            <person name="Poggeler S."/>
            <person name="Maurus I."/>
            <person name="Schluter R."/>
            <person name="Landesfeind M."/>
            <person name="Bulla I."/>
            <person name="Nowrousian M."/>
            <person name="de Jonge R."/>
            <person name="Stahlhut G."/>
            <person name="Hoff K.J."/>
            <person name="Asshauer K.P."/>
            <person name="Thurmer A."/>
            <person name="Stanke M."/>
            <person name="Daniel R."/>
            <person name="Morgenstern B."/>
            <person name="Thomma B.P.H.J."/>
            <person name="Kronstad J.W."/>
            <person name="Braus-Stromeyer S.A."/>
            <person name="Braus G.H."/>
        </authorList>
    </citation>
    <scope>NUCLEOTIDE SEQUENCE</scope>
    <source>
        <strain evidence="9">Vl32</strain>
    </source>
</reference>
<keyword evidence="3 5" id="KW-0732">Signal</keyword>
<evidence type="ECO:0000313" key="10">
    <source>
        <dbReference type="Proteomes" id="UP000044602"/>
    </source>
</evidence>
<dbReference type="Proteomes" id="UP000689129">
    <property type="component" value="Unassembled WGS sequence"/>
</dbReference>
<name>A0A0G4M056_VERLO</name>
<sequence length="194" mass="21543">MHTSLLSLMLAPLALASPILSRADKQTCFSTTSGVKSWEIKSFDFHANYIFSTPSHQNSWGYVSFVLENAILGTKTRCEASSSSLNEFFYGDVDYKCEAPEGDVPEGEPRLSQTTFRFDRPGGEVQVAQSWYCFDDPQFPSTIMAKGGEDVKLDCEETYTENSNWTIGEIYSQRDITCGIVDLTVPVKEISAVA</sequence>
<evidence type="ECO:0000256" key="2">
    <source>
        <dbReference type="ARBA" id="ARBA00022525"/>
    </source>
</evidence>
<evidence type="ECO:0000313" key="11">
    <source>
        <dbReference type="Proteomes" id="UP000045706"/>
    </source>
</evidence>
<dbReference type="EMBL" id="CVQH01024861">
    <property type="protein sequence ID" value="CRK37625.1"/>
    <property type="molecule type" value="Genomic_DNA"/>
</dbReference>
<comment type="subcellular location">
    <subcellularLocation>
        <location evidence="1">Secreted</location>
    </subcellularLocation>
</comment>
<dbReference type="Proteomes" id="UP000044602">
    <property type="component" value="Unassembled WGS sequence"/>
</dbReference>
<evidence type="ECO:0000313" key="7">
    <source>
        <dbReference type="EMBL" id="CRK27693.1"/>
    </source>
</evidence>
<accession>A0A0G4M056</accession>
<protein>
    <recommendedName>
        <fullName evidence="6">AA1-like domain-containing protein</fullName>
    </recommendedName>
</protein>
<feature type="signal peptide" evidence="5">
    <location>
        <begin position="1"/>
        <end position="16"/>
    </location>
</feature>
<evidence type="ECO:0000259" key="6">
    <source>
        <dbReference type="Pfam" id="PF16541"/>
    </source>
</evidence>
<organism evidence="7 11">
    <name type="scientific">Verticillium longisporum</name>
    <name type="common">Verticillium dahliae var. longisporum</name>
    <dbReference type="NCBI Taxonomy" id="100787"/>
    <lineage>
        <taxon>Eukaryota</taxon>
        <taxon>Fungi</taxon>
        <taxon>Dikarya</taxon>
        <taxon>Ascomycota</taxon>
        <taxon>Pezizomycotina</taxon>
        <taxon>Sordariomycetes</taxon>
        <taxon>Hypocreomycetidae</taxon>
        <taxon>Glomerellales</taxon>
        <taxon>Plectosphaerellaceae</taxon>
        <taxon>Verticillium</taxon>
    </lineage>
</organism>
<proteinExistence type="predicted"/>
<evidence type="ECO:0000256" key="1">
    <source>
        <dbReference type="ARBA" id="ARBA00004613"/>
    </source>
</evidence>
<evidence type="ECO:0000256" key="3">
    <source>
        <dbReference type="ARBA" id="ARBA00022729"/>
    </source>
</evidence>
<evidence type="ECO:0000256" key="5">
    <source>
        <dbReference type="SAM" id="SignalP"/>
    </source>
</evidence>
<dbReference type="GO" id="GO:0005576">
    <property type="term" value="C:extracellular region"/>
    <property type="evidence" value="ECO:0007669"/>
    <property type="project" value="UniProtKB-SubCell"/>
</dbReference>
<feature type="domain" description="AA1-like" evidence="6">
    <location>
        <begin position="40"/>
        <end position="178"/>
    </location>
</feature>
<keyword evidence="4" id="KW-1015">Disulfide bond</keyword>
<evidence type="ECO:0000256" key="4">
    <source>
        <dbReference type="ARBA" id="ARBA00023157"/>
    </source>
</evidence>
<evidence type="ECO:0000313" key="9">
    <source>
        <dbReference type="EMBL" id="KAG7127663.1"/>
    </source>
</evidence>
<evidence type="ECO:0000313" key="8">
    <source>
        <dbReference type="EMBL" id="CRK37625.1"/>
    </source>
</evidence>
<reference evidence="10 11" key="1">
    <citation type="submission" date="2015-05" db="EMBL/GenBank/DDBJ databases">
        <authorList>
            <person name="Fogelqvist Johan"/>
        </authorList>
    </citation>
    <scope>NUCLEOTIDE SEQUENCE [LARGE SCALE GENOMIC DNA]</scope>
    <source>
        <strain evidence="8">VL1</strain>
        <strain evidence="7">VL2</strain>
    </source>
</reference>
<dbReference type="EMBL" id="JAEMWZ010000286">
    <property type="protein sequence ID" value="KAG7127663.1"/>
    <property type="molecule type" value="Genomic_DNA"/>
</dbReference>
<dbReference type="EMBL" id="CVQI01020335">
    <property type="protein sequence ID" value="CRK27693.1"/>
    <property type="molecule type" value="Genomic_DNA"/>
</dbReference>
<gene>
    <name evidence="8" type="ORF">BN1708_007428</name>
    <name evidence="7" type="ORF">BN1723_014008</name>
    <name evidence="9" type="ORF">HYQ45_012426</name>
</gene>
<dbReference type="Pfam" id="PF16541">
    <property type="entry name" value="AltA1"/>
    <property type="match status" value="1"/>
</dbReference>
<dbReference type="OrthoDB" id="3539798at2759"/>
<keyword evidence="10" id="KW-1185">Reference proteome</keyword>
<dbReference type="Proteomes" id="UP000045706">
    <property type="component" value="Unassembled WGS sequence"/>
</dbReference>
<keyword evidence="2" id="KW-0964">Secreted</keyword>
<feature type="chain" id="PRO_5007404841" description="AA1-like domain-containing protein" evidence="5">
    <location>
        <begin position="17"/>
        <end position="194"/>
    </location>
</feature>
<dbReference type="InterPro" id="IPR032382">
    <property type="entry name" value="AltA1"/>
</dbReference>
<dbReference type="AlphaFoldDB" id="A0A0G4M056"/>